<keyword evidence="5 9" id="KW-1133">Transmembrane helix</keyword>
<dbReference type="GO" id="GO:0007165">
    <property type="term" value="P:signal transduction"/>
    <property type="evidence" value="ECO:0007669"/>
    <property type="project" value="UniProtKB-KW"/>
</dbReference>
<feature type="transmembrane region" description="Helical" evidence="9">
    <location>
        <begin position="334"/>
        <end position="353"/>
    </location>
</feature>
<accession>A0A9P0EWV5</accession>
<dbReference type="GO" id="GO:0016020">
    <property type="term" value="C:membrane"/>
    <property type="evidence" value="ECO:0007669"/>
    <property type="project" value="UniProtKB-SubCell"/>
</dbReference>
<feature type="transmembrane region" description="Helical" evidence="9">
    <location>
        <begin position="135"/>
        <end position="159"/>
    </location>
</feature>
<comment type="subcellular location">
    <subcellularLocation>
        <location evidence="1">Membrane</location>
        <topology evidence="1">Multi-pass membrane protein</topology>
    </subcellularLocation>
</comment>
<name>A0A9P0EWV5_BEMTA</name>
<dbReference type="GO" id="GO:0004984">
    <property type="term" value="F:olfactory receptor activity"/>
    <property type="evidence" value="ECO:0007669"/>
    <property type="project" value="InterPro"/>
</dbReference>
<dbReference type="EMBL" id="OU963862">
    <property type="protein sequence ID" value="CAH0382247.1"/>
    <property type="molecule type" value="Genomic_DNA"/>
</dbReference>
<feature type="transmembrane region" description="Helical" evidence="9">
    <location>
        <begin position="15"/>
        <end position="35"/>
    </location>
</feature>
<evidence type="ECO:0008006" key="12">
    <source>
        <dbReference type="Google" id="ProtNLM"/>
    </source>
</evidence>
<protein>
    <recommendedName>
        <fullName evidence="12">Odorant receptor</fullName>
    </recommendedName>
</protein>
<keyword evidence="4" id="KW-0552">Olfaction</keyword>
<feature type="transmembrane region" description="Helical" evidence="9">
    <location>
        <begin position="303"/>
        <end position="322"/>
    </location>
</feature>
<evidence type="ECO:0000256" key="7">
    <source>
        <dbReference type="ARBA" id="ARBA00023170"/>
    </source>
</evidence>
<keyword evidence="2" id="KW-0716">Sensory transduction</keyword>
<keyword evidence="6 9" id="KW-0472">Membrane</keyword>
<sequence length="441" mass="51217">MEEPFRIENDWHCKLLMFFLRLHGLHFIYFGEGLLSRTVLYIRSAIIGLQCFFLLHSLASILMHITQETPVQVRVLSHYSQYVGVSLYSACRNYSLLSRRVDIAYLLKDSCRVRLHSAEIDIAPFWRKHTLTLSIFWIGYMLTANMVGVGLLGVVSPFLRFVVRQEKPTFILRRVWYPKWVYSSPMLCWCLAIYEGLLIFDTSLALLMPDMLYLYLAHTTVVKLEALGQFFADSFEKTGRESNSSGLVRTSVDGKNEYPHVEFTGNRDKGHEHKMEAFKKGIVDWHILWRESHLINSVYTTNAAWAVMVGVSNNTLMSYLAVTELMSSGASIRTLIHGVIFFYHAFTGTFMMYSTSYAATLLREAHVNLRHSLYRCDWFSENLEFKKLFLCFNLPMFCPVQIRVLRVQPYNLETFSLVSDKSWLKLHPLIGRISAKRNYVH</sequence>
<keyword evidence="8" id="KW-0807">Transducer</keyword>
<feature type="transmembrane region" description="Helical" evidence="9">
    <location>
        <begin position="47"/>
        <end position="66"/>
    </location>
</feature>
<evidence type="ECO:0000313" key="11">
    <source>
        <dbReference type="Proteomes" id="UP001152759"/>
    </source>
</evidence>
<evidence type="ECO:0000256" key="5">
    <source>
        <dbReference type="ARBA" id="ARBA00022989"/>
    </source>
</evidence>
<feature type="transmembrane region" description="Helical" evidence="9">
    <location>
        <begin position="180"/>
        <end position="200"/>
    </location>
</feature>
<evidence type="ECO:0000256" key="6">
    <source>
        <dbReference type="ARBA" id="ARBA00023136"/>
    </source>
</evidence>
<reference evidence="10" key="1">
    <citation type="submission" date="2021-12" db="EMBL/GenBank/DDBJ databases">
        <authorList>
            <person name="King R."/>
        </authorList>
    </citation>
    <scope>NUCLEOTIDE SEQUENCE</scope>
</reference>
<evidence type="ECO:0000256" key="9">
    <source>
        <dbReference type="SAM" id="Phobius"/>
    </source>
</evidence>
<dbReference type="Pfam" id="PF02949">
    <property type="entry name" value="7tm_6"/>
    <property type="match status" value="1"/>
</dbReference>
<evidence type="ECO:0000256" key="8">
    <source>
        <dbReference type="ARBA" id="ARBA00023224"/>
    </source>
</evidence>
<evidence type="ECO:0000256" key="4">
    <source>
        <dbReference type="ARBA" id="ARBA00022725"/>
    </source>
</evidence>
<keyword evidence="11" id="KW-1185">Reference proteome</keyword>
<gene>
    <name evidence="10" type="ORF">BEMITA_LOCUS1812</name>
</gene>
<evidence type="ECO:0000313" key="10">
    <source>
        <dbReference type="EMBL" id="CAH0382247.1"/>
    </source>
</evidence>
<evidence type="ECO:0000256" key="2">
    <source>
        <dbReference type="ARBA" id="ARBA00022606"/>
    </source>
</evidence>
<proteinExistence type="predicted"/>
<dbReference type="GO" id="GO:0005549">
    <property type="term" value="F:odorant binding"/>
    <property type="evidence" value="ECO:0007669"/>
    <property type="project" value="InterPro"/>
</dbReference>
<evidence type="ECO:0000256" key="3">
    <source>
        <dbReference type="ARBA" id="ARBA00022692"/>
    </source>
</evidence>
<dbReference type="Proteomes" id="UP001152759">
    <property type="component" value="Chromosome 1"/>
</dbReference>
<keyword evidence="7" id="KW-0675">Receptor</keyword>
<keyword evidence="3 9" id="KW-0812">Transmembrane</keyword>
<dbReference type="AlphaFoldDB" id="A0A9P0EWV5"/>
<organism evidence="10 11">
    <name type="scientific">Bemisia tabaci</name>
    <name type="common">Sweetpotato whitefly</name>
    <name type="synonym">Aleurodes tabaci</name>
    <dbReference type="NCBI Taxonomy" id="7038"/>
    <lineage>
        <taxon>Eukaryota</taxon>
        <taxon>Metazoa</taxon>
        <taxon>Ecdysozoa</taxon>
        <taxon>Arthropoda</taxon>
        <taxon>Hexapoda</taxon>
        <taxon>Insecta</taxon>
        <taxon>Pterygota</taxon>
        <taxon>Neoptera</taxon>
        <taxon>Paraneoptera</taxon>
        <taxon>Hemiptera</taxon>
        <taxon>Sternorrhyncha</taxon>
        <taxon>Aleyrodoidea</taxon>
        <taxon>Aleyrodidae</taxon>
        <taxon>Aleyrodinae</taxon>
        <taxon>Bemisia</taxon>
    </lineage>
</organism>
<evidence type="ECO:0000256" key="1">
    <source>
        <dbReference type="ARBA" id="ARBA00004141"/>
    </source>
</evidence>
<dbReference type="InterPro" id="IPR004117">
    <property type="entry name" value="7tm6_olfct_rcpt"/>
</dbReference>